<name>A0AAV7P5M8_PLEWA</name>
<proteinExistence type="predicted"/>
<comment type="caution">
    <text evidence="2">The sequence shown here is derived from an EMBL/GenBank/DDBJ whole genome shotgun (WGS) entry which is preliminary data.</text>
</comment>
<dbReference type="Proteomes" id="UP001066276">
    <property type="component" value="Chromosome 7"/>
</dbReference>
<reference evidence="2" key="1">
    <citation type="journal article" date="2022" name="bioRxiv">
        <title>Sequencing and chromosome-scale assembly of the giantPleurodeles waltlgenome.</title>
        <authorList>
            <person name="Brown T."/>
            <person name="Elewa A."/>
            <person name="Iarovenko S."/>
            <person name="Subramanian E."/>
            <person name="Araus A.J."/>
            <person name="Petzold A."/>
            <person name="Susuki M."/>
            <person name="Suzuki K.-i.T."/>
            <person name="Hayashi T."/>
            <person name="Toyoda A."/>
            <person name="Oliveira C."/>
            <person name="Osipova E."/>
            <person name="Leigh N.D."/>
            <person name="Simon A."/>
            <person name="Yun M.H."/>
        </authorList>
    </citation>
    <scope>NUCLEOTIDE SEQUENCE</scope>
    <source>
        <strain evidence="2">20211129_DDA</strain>
        <tissue evidence="2">Liver</tissue>
    </source>
</reference>
<evidence type="ECO:0000313" key="3">
    <source>
        <dbReference type="Proteomes" id="UP001066276"/>
    </source>
</evidence>
<protein>
    <submittedName>
        <fullName evidence="2">Uncharacterized protein</fullName>
    </submittedName>
</protein>
<dbReference type="EMBL" id="JANPWB010000011">
    <property type="protein sequence ID" value="KAJ1123576.1"/>
    <property type="molecule type" value="Genomic_DNA"/>
</dbReference>
<organism evidence="2 3">
    <name type="scientific">Pleurodeles waltl</name>
    <name type="common">Iberian ribbed newt</name>
    <dbReference type="NCBI Taxonomy" id="8319"/>
    <lineage>
        <taxon>Eukaryota</taxon>
        <taxon>Metazoa</taxon>
        <taxon>Chordata</taxon>
        <taxon>Craniata</taxon>
        <taxon>Vertebrata</taxon>
        <taxon>Euteleostomi</taxon>
        <taxon>Amphibia</taxon>
        <taxon>Batrachia</taxon>
        <taxon>Caudata</taxon>
        <taxon>Salamandroidea</taxon>
        <taxon>Salamandridae</taxon>
        <taxon>Pleurodelinae</taxon>
        <taxon>Pleurodeles</taxon>
    </lineage>
</organism>
<feature type="compositionally biased region" description="Basic and acidic residues" evidence="1">
    <location>
        <begin position="25"/>
        <end position="39"/>
    </location>
</feature>
<dbReference type="AlphaFoldDB" id="A0AAV7P5M8"/>
<evidence type="ECO:0000313" key="2">
    <source>
        <dbReference type="EMBL" id="KAJ1123576.1"/>
    </source>
</evidence>
<accession>A0AAV7P5M8</accession>
<keyword evidence="3" id="KW-1185">Reference proteome</keyword>
<sequence length="88" mass="10284">MRRHTERCKKARRYKTAKRRKSKKSSQDRQSECNEEARDEVRIEDAISEAEFEHEILDVVSVSVEKEAIVKASEIPEVTCEVLLTMMT</sequence>
<feature type="region of interest" description="Disordered" evidence="1">
    <location>
        <begin position="1"/>
        <end position="39"/>
    </location>
</feature>
<gene>
    <name evidence="2" type="ORF">NDU88_002044</name>
</gene>
<feature type="compositionally biased region" description="Basic residues" evidence="1">
    <location>
        <begin position="1"/>
        <end position="24"/>
    </location>
</feature>
<evidence type="ECO:0000256" key="1">
    <source>
        <dbReference type="SAM" id="MobiDB-lite"/>
    </source>
</evidence>